<name>A0A7G9G8V8_9FIRM</name>
<evidence type="ECO:0000256" key="2">
    <source>
        <dbReference type="ARBA" id="ARBA00022485"/>
    </source>
</evidence>
<keyword evidence="2" id="KW-0004">4Fe-4S</keyword>
<sequence>MRIHGFQTLTLLDYPGLLACTIFLGHCNFRCPFCQNGNLVLHPEREPEVPEEEVMAHLKKRRGILEGVCVTGGEPTLDPELPEFLRKIKALGYRVKLDTNGYRPEILKRLASEGLLDYVAMDIKNAPDRYGDTAGVKGLDVLRIQDSVEFLMGGTIDYEFRTTVMRELHGREEFERIGKWLAGCRRYYLQNYRESESVINPVFTGYSREQLERFRELLMRSIPEVGVRGVE</sequence>
<feature type="domain" description="Radical SAM core" evidence="7">
    <location>
        <begin position="12"/>
        <end position="228"/>
    </location>
</feature>
<organism evidence="8 9">
    <name type="scientific">Wansuia hejianensis</name>
    <dbReference type="NCBI Taxonomy" id="2763667"/>
    <lineage>
        <taxon>Bacteria</taxon>
        <taxon>Bacillati</taxon>
        <taxon>Bacillota</taxon>
        <taxon>Clostridia</taxon>
        <taxon>Lachnospirales</taxon>
        <taxon>Lachnospiraceae</taxon>
        <taxon>Wansuia</taxon>
    </lineage>
</organism>
<dbReference type="InterPro" id="IPR013785">
    <property type="entry name" value="Aldolase_TIM"/>
</dbReference>
<keyword evidence="9" id="KW-1185">Reference proteome</keyword>
<dbReference type="AlphaFoldDB" id="A0A7G9G8V8"/>
<evidence type="ECO:0000259" key="7">
    <source>
        <dbReference type="PROSITE" id="PS51918"/>
    </source>
</evidence>
<dbReference type="EMBL" id="CP060635">
    <property type="protein sequence ID" value="QNM07240.1"/>
    <property type="molecule type" value="Genomic_DNA"/>
</dbReference>
<evidence type="ECO:0000256" key="6">
    <source>
        <dbReference type="ARBA" id="ARBA00023014"/>
    </source>
</evidence>
<dbReference type="InterPro" id="IPR058240">
    <property type="entry name" value="rSAM_sf"/>
</dbReference>
<reference evidence="8 9" key="1">
    <citation type="submission" date="2020-08" db="EMBL/GenBank/DDBJ databases">
        <authorList>
            <person name="Liu C."/>
            <person name="Sun Q."/>
        </authorList>
    </citation>
    <scope>NUCLEOTIDE SEQUENCE [LARGE SCALE GENOMIC DNA]</scope>
    <source>
        <strain evidence="8 9">NSJ-29</strain>
    </source>
</reference>
<dbReference type="InterPro" id="IPR034457">
    <property type="entry name" value="Organic_radical-activating"/>
</dbReference>
<keyword evidence="6" id="KW-0411">Iron-sulfur</keyword>
<evidence type="ECO:0000313" key="8">
    <source>
        <dbReference type="EMBL" id="QNM07240.1"/>
    </source>
</evidence>
<evidence type="ECO:0000256" key="4">
    <source>
        <dbReference type="ARBA" id="ARBA00022723"/>
    </source>
</evidence>
<dbReference type="NCBIfam" id="TIGR02495">
    <property type="entry name" value="NrdG2"/>
    <property type="match status" value="1"/>
</dbReference>
<dbReference type="PANTHER" id="PTHR30352">
    <property type="entry name" value="PYRUVATE FORMATE-LYASE-ACTIVATING ENZYME"/>
    <property type="match status" value="1"/>
</dbReference>
<dbReference type="GO" id="GO:0046872">
    <property type="term" value="F:metal ion binding"/>
    <property type="evidence" value="ECO:0007669"/>
    <property type="project" value="UniProtKB-KW"/>
</dbReference>
<keyword evidence="4" id="KW-0479">Metal-binding</keyword>
<dbReference type="Pfam" id="PF04055">
    <property type="entry name" value="Radical_SAM"/>
    <property type="match status" value="1"/>
</dbReference>
<comment type="cofactor">
    <cofactor evidence="1">
        <name>[4Fe-4S] cluster</name>
        <dbReference type="ChEBI" id="CHEBI:49883"/>
    </cofactor>
</comment>
<dbReference type="GO" id="GO:0003824">
    <property type="term" value="F:catalytic activity"/>
    <property type="evidence" value="ECO:0007669"/>
    <property type="project" value="InterPro"/>
</dbReference>
<dbReference type="RefSeq" id="WP_249328183.1">
    <property type="nucleotide sequence ID" value="NZ_CP060635.1"/>
</dbReference>
<dbReference type="GO" id="GO:0051539">
    <property type="term" value="F:4 iron, 4 sulfur cluster binding"/>
    <property type="evidence" value="ECO:0007669"/>
    <property type="project" value="UniProtKB-KW"/>
</dbReference>
<evidence type="ECO:0000256" key="5">
    <source>
        <dbReference type="ARBA" id="ARBA00023004"/>
    </source>
</evidence>
<proteinExistence type="predicted"/>
<gene>
    <name evidence="8" type="ORF">H9Q79_09775</name>
</gene>
<evidence type="ECO:0000313" key="9">
    <source>
        <dbReference type="Proteomes" id="UP000515860"/>
    </source>
</evidence>
<keyword evidence="3" id="KW-0949">S-adenosyl-L-methionine</keyword>
<accession>A0A7G9G8V8</accession>
<dbReference type="InterPro" id="IPR007197">
    <property type="entry name" value="rSAM"/>
</dbReference>
<evidence type="ECO:0000256" key="1">
    <source>
        <dbReference type="ARBA" id="ARBA00001966"/>
    </source>
</evidence>
<dbReference type="InterPro" id="IPR012840">
    <property type="entry name" value="NrdG2"/>
</dbReference>
<dbReference type="SFLD" id="SFLDG01094">
    <property type="entry name" value="Uncharacterised_Radical_SAM_Su"/>
    <property type="match status" value="1"/>
</dbReference>
<dbReference type="SUPFAM" id="SSF102114">
    <property type="entry name" value="Radical SAM enzymes"/>
    <property type="match status" value="1"/>
</dbReference>
<dbReference type="Gene3D" id="3.20.20.70">
    <property type="entry name" value="Aldolase class I"/>
    <property type="match status" value="1"/>
</dbReference>
<protein>
    <submittedName>
        <fullName evidence="8">Anaerobic ribonucleoside-triphosphate reductase activating protein</fullName>
    </submittedName>
</protein>
<dbReference type="PROSITE" id="PS51918">
    <property type="entry name" value="RADICAL_SAM"/>
    <property type="match status" value="1"/>
</dbReference>
<dbReference type="Proteomes" id="UP000515860">
    <property type="component" value="Chromosome"/>
</dbReference>
<keyword evidence="5" id="KW-0408">Iron</keyword>
<dbReference type="SFLD" id="SFLDS00029">
    <property type="entry name" value="Radical_SAM"/>
    <property type="match status" value="1"/>
</dbReference>
<evidence type="ECO:0000256" key="3">
    <source>
        <dbReference type="ARBA" id="ARBA00022691"/>
    </source>
</evidence>
<dbReference type="KEGG" id="whj:H9Q79_09775"/>
<dbReference type="CDD" id="cd01335">
    <property type="entry name" value="Radical_SAM"/>
    <property type="match status" value="1"/>
</dbReference>